<feature type="region of interest" description="Disordered" evidence="3">
    <location>
        <begin position="89"/>
        <end position="111"/>
    </location>
</feature>
<dbReference type="OrthoDB" id="9800417at2"/>
<accession>A0A542X8T0</accession>
<feature type="chain" id="PRO_5021713207" evidence="4">
    <location>
        <begin position="32"/>
        <end position="266"/>
    </location>
</feature>
<dbReference type="GO" id="GO:0016787">
    <property type="term" value="F:hydrolase activity"/>
    <property type="evidence" value="ECO:0007669"/>
    <property type="project" value="UniProtKB-KW"/>
</dbReference>
<dbReference type="PANTHER" id="PTHR33607:SF2">
    <property type="entry name" value="ENDONUCLEASE-1"/>
    <property type="match status" value="1"/>
</dbReference>
<keyword evidence="6" id="KW-1185">Reference proteome</keyword>
<proteinExistence type="predicted"/>
<gene>
    <name evidence="5" type="ORF">FB554_0340</name>
</gene>
<dbReference type="Proteomes" id="UP000318336">
    <property type="component" value="Unassembled WGS sequence"/>
</dbReference>
<comment type="caution">
    <text evidence="5">The sequence shown here is derived from an EMBL/GenBank/DDBJ whole genome shotgun (WGS) entry which is preliminary data.</text>
</comment>
<feature type="signal peptide" evidence="4">
    <location>
        <begin position="1"/>
        <end position="31"/>
    </location>
</feature>
<dbReference type="EMBL" id="VFOK01000001">
    <property type="protein sequence ID" value="TQL32220.1"/>
    <property type="molecule type" value="Genomic_DNA"/>
</dbReference>
<dbReference type="InterPro" id="IPR007346">
    <property type="entry name" value="Endonuclease-I"/>
</dbReference>
<keyword evidence="4" id="KW-0732">Signal</keyword>
<dbReference type="PANTHER" id="PTHR33607">
    <property type="entry name" value="ENDONUCLEASE-1"/>
    <property type="match status" value="1"/>
</dbReference>
<evidence type="ECO:0000313" key="5">
    <source>
        <dbReference type="EMBL" id="TQL32220.1"/>
    </source>
</evidence>
<name>A0A542X8T0_9MICO</name>
<keyword evidence="1" id="KW-0540">Nuclease</keyword>
<keyword evidence="5" id="KW-0255">Endonuclease</keyword>
<dbReference type="GO" id="GO:0004519">
    <property type="term" value="F:endonuclease activity"/>
    <property type="evidence" value="ECO:0007669"/>
    <property type="project" value="UniProtKB-KW"/>
</dbReference>
<organism evidence="5 6">
    <name type="scientific">Barrientosiimonas humi</name>
    <dbReference type="NCBI Taxonomy" id="999931"/>
    <lineage>
        <taxon>Bacteria</taxon>
        <taxon>Bacillati</taxon>
        <taxon>Actinomycetota</taxon>
        <taxon>Actinomycetes</taxon>
        <taxon>Micrococcales</taxon>
        <taxon>Dermacoccaceae</taxon>
        <taxon>Barrientosiimonas</taxon>
    </lineage>
</organism>
<evidence type="ECO:0000256" key="2">
    <source>
        <dbReference type="ARBA" id="ARBA00022801"/>
    </source>
</evidence>
<dbReference type="PROSITE" id="PS51318">
    <property type="entry name" value="TAT"/>
    <property type="match status" value="1"/>
</dbReference>
<keyword evidence="2" id="KW-0378">Hydrolase</keyword>
<sequence>MLTSARRALAVVGVAALAATTPTWTAGPASAATSPPAAVSVADYYAGTEGLTGLPLKNKLNDIVSTQSVLTYDQVWDALRRTDEDPANPNNVIELYTGRSTPKTNNGGDVDNWNREHVWAKSHGDFGTTPGPGTDLHHLRPTDVTVNADRGNLDFDNGGTQNDEAPGNYADGDSWEPRDAVKGDVARMILYMAVRYDGDDGAPDLEVNDQVNNGSAPYHGRVSVLVAWSAQDPPDAFEQRRNETVYAIQGNRNPFVDRPEWVEAIF</sequence>
<reference evidence="5 6" key="1">
    <citation type="submission" date="2019-06" db="EMBL/GenBank/DDBJ databases">
        <title>Sequencing the genomes of 1000 actinobacteria strains.</title>
        <authorList>
            <person name="Klenk H.-P."/>
        </authorList>
    </citation>
    <scope>NUCLEOTIDE SEQUENCE [LARGE SCALE GENOMIC DNA]</scope>
    <source>
        <strain evidence="5 6">DSM 24617</strain>
    </source>
</reference>
<feature type="compositionally biased region" description="Polar residues" evidence="3">
    <location>
        <begin position="98"/>
        <end position="107"/>
    </location>
</feature>
<dbReference type="SUPFAM" id="SSF54060">
    <property type="entry name" value="His-Me finger endonucleases"/>
    <property type="match status" value="1"/>
</dbReference>
<evidence type="ECO:0000256" key="1">
    <source>
        <dbReference type="ARBA" id="ARBA00022722"/>
    </source>
</evidence>
<protein>
    <submittedName>
        <fullName evidence="5">Endonuclease I</fullName>
    </submittedName>
</protein>
<dbReference type="RefSeq" id="WP_142004350.1">
    <property type="nucleotide sequence ID" value="NZ_CAJTBP010000001.1"/>
</dbReference>
<dbReference type="InterPro" id="IPR006311">
    <property type="entry name" value="TAT_signal"/>
</dbReference>
<evidence type="ECO:0000256" key="3">
    <source>
        <dbReference type="SAM" id="MobiDB-lite"/>
    </source>
</evidence>
<dbReference type="Pfam" id="PF04231">
    <property type="entry name" value="Endonuclease_1"/>
    <property type="match status" value="1"/>
</dbReference>
<feature type="region of interest" description="Disordered" evidence="3">
    <location>
        <begin position="150"/>
        <end position="176"/>
    </location>
</feature>
<dbReference type="AlphaFoldDB" id="A0A542X8T0"/>
<dbReference type="InterPro" id="IPR044925">
    <property type="entry name" value="His-Me_finger_sf"/>
</dbReference>
<evidence type="ECO:0000256" key="4">
    <source>
        <dbReference type="SAM" id="SignalP"/>
    </source>
</evidence>
<evidence type="ECO:0000313" key="6">
    <source>
        <dbReference type="Proteomes" id="UP000318336"/>
    </source>
</evidence>